<organism evidence="3 4">
    <name type="scientific">Dothidotthia symphoricarpi CBS 119687</name>
    <dbReference type="NCBI Taxonomy" id="1392245"/>
    <lineage>
        <taxon>Eukaryota</taxon>
        <taxon>Fungi</taxon>
        <taxon>Dikarya</taxon>
        <taxon>Ascomycota</taxon>
        <taxon>Pezizomycotina</taxon>
        <taxon>Dothideomycetes</taxon>
        <taxon>Pleosporomycetidae</taxon>
        <taxon>Pleosporales</taxon>
        <taxon>Dothidotthiaceae</taxon>
        <taxon>Dothidotthia</taxon>
    </lineage>
</organism>
<evidence type="ECO:0000256" key="2">
    <source>
        <dbReference type="SAM" id="Phobius"/>
    </source>
</evidence>
<keyword evidence="2" id="KW-0472">Membrane</keyword>
<feature type="compositionally biased region" description="Acidic residues" evidence="1">
    <location>
        <begin position="202"/>
        <end position="211"/>
    </location>
</feature>
<dbReference type="RefSeq" id="XP_033519685.1">
    <property type="nucleotide sequence ID" value="XM_033666910.1"/>
</dbReference>
<sequence>MPTTIFTLSLPTLLLLTLTYILILSILTFTYTTLRTRTLLETTSDLNDRLRRQERLSVLLNRHLQRLTWWTWMCDEDMKHRRIPHLNYASGVFDGEKEYNFPTSTFANSSSSSSSSEPFEPPFEPPFEGFPEPGAAQREYAQVLSRLEQERREGGAEEMWRPRWWRCGVHGECACEGLRGGGLAERESRRFRAPEYVGLSSSDEDEDEDDDWRGRRRVEKSAVEGQDGEVRSDTGAVILDAEEGEKKDGDLTDQLRNLDVTNTPPSDAHSSSSTITPLSQSEQSTGHHPVFGPADEFADELEPEPTCGNIPFSEWDEIRFVPCYKSPPSSAWRETLEREARLKYGKPRIHSTPSSTGNCTFIPNLPKILWDQPRQPPVTLRQVMGNGVELGRYGDRLVYLPNGWAHVVDVRLWIETTAQARAERRKSQGGKGKSQGGKGKVLDTDWEVARRSVNAWWGDVMNEDGTKRDMGRPPGLGKGVEAE</sequence>
<evidence type="ECO:0000313" key="4">
    <source>
        <dbReference type="Proteomes" id="UP000799771"/>
    </source>
</evidence>
<evidence type="ECO:0000256" key="1">
    <source>
        <dbReference type="SAM" id="MobiDB-lite"/>
    </source>
</evidence>
<accession>A0A6A6A290</accession>
<protein>
    <submittedName>
        <fullName evidence="3">Uncharacterized protein</fullName>
    </submittedName>
</protein>
<name>A0A6A6A290_9PLEO</name>
<feature type="region of interest" description="Disordered" evidence="1">
    <location>
        <begin position="422"/>
        <end position="444"/>
    </location>
</feature>
<reference evidence="3" key="1">
    <citation type="journal article" date="2020" name="Stud. Mycol.">
        <title>101 Dothideomycetes genomes: a test case for predicting lifestyles and emergence of pathogens.</title>
        <authorList>
            <person name="Haridas S."/>
            <person name="Albert R."/>
            <person name="Binder M."/>
            <person name="Bloem J."/>
            <person name="Labutti K."/>
            <person name="Salamov A."/>
            <person name="Andreopoulos B."/>
            <person name="Baker S."/>
            <person name="Barry K."/>
            <person name="Bills G."/>
            <person name="Bluhm B."/>
            <person name="Cannon C."/>
            <person name="Castanera R."/>
            <person name="Culley D."/>
            <person name="Daum C."/>
            <person name="Ezra D."/>
            <person name="Gonzalez J."/>
            <person name="Henrissat B."/>
            <person name="Kuo A."/>
            <person name="Liang C."/>
            <person name="Lipzen A."/>
            <person name="Lutzoni F."/>
            <person name="Magnuson J."/>
            <person name="Mondo S."/>
            <person name="Nolan M."/>
            <person name="Ohm R."/>
            <person name="Pangilinan J."/>
            <person name="Park H.-J."/>
            <person name="Ramirez L."/>
            <person name="Alfaro M."/>
            <person name="Sun H."/>
            <person name="Tritt A."/>
            <person name="Yoshinaga Y."/>
            <person name="Zwiers L.-H."/>
            <person name="Turgeon B."/>
            <person name="Goodwin S."/>
            <person name="Spatafora J."/>
            <person name="Crous P."/>
            <person name="Grigoriev I."/>
        </authorList>
    </citation>
    <scope>NUCLEOTIDE SEQUENCE</scope>
    <source>
        <strain evidence="3">CBS 119687</strain>
    </source>
</reference>
<feature type="compositionally biased region" description="Low complexity" evidence="1">
    <location>
        <begin position="270"/>
        <end position="281"/>
    </location>
</feature>
<feature type="region of interest" description="Disordered" evidence="1">
    <location>
        <begin position="461"/>
        <end position="483"/>
    </location>
</feature>
<evidence type="ECO:0000313" key="3">
    <source>
        <dbReference type="EMBL" id="KAF2125293.1"/>
    </source>
</evidence>
<keyword evidence="2" id="KW-0812">Transmembrane</keyword>
<gene>
    <name evidence="3" type="ORF">P153DRAFT_360293</name>
</gene>
<feature type="region of interest" description="Disordered" evidence="1">
    <location>
        <begin position="197"/>
        <end position="304"/>
    </location>
</feature>
<feature type="compositionally biased region" description="Gly residues" evidence="1">
    <location>
        <begin position="474"/>
        <end position="483"/>
    </location>
</feature>
<proteinExistence type="predicted"/>
<dbReference type="AlphaFoldDB" id="A0A6A6A290"/>
<keyword evidence="4" id="KW-1185">Reference proteome</keyword>
<dbReference type="EMBL" id="ML977516">
    <property type="protein sequence ID" value="KAF2125293.1"/>
    <property type="molecule type" value="Genomic_DNA"/>
</dbReference>
<keyword evidence="2" id="KW-1133">Transmembrane helix</keyword>
<dbReference type="GeneID" id="54407342"/>
<feature type="region of interest" description="Disordered" evidence="1">
    <location>
        <begin position="104"/>
        <end position="133"/>
    </location>
</feature>
<feature type="compositionally biased region" description="Polar residues" evidence="1">
    <location>
        <begin position="259"/>
        <end position="269"/>
    </location>
</feature>
<feature type="compositionally biased region" description="Low complexity" evidence="1">
    <location>
        <begin position="104"/>
        <end position="118"/>
    </location>
</feature>
<feature type="transmembrane region" description="Helical" evidence="2">
    <location>
        <begin position="12"/>
        <end position="34"/>
    </location>
</feature>
<feature type="compositionally biased region" description="Gly residues" evidence="1">
    <location>
        <begin position="429"/>
        <end position="439"/>
    </location>
</feature>
<dbReference type="Proteomes" id="UP000799771">
    <property type="component" value="Unassembled WGS sequence"/>
</dbReference>